<name>A0A804RG11_MAIZE</name>
<dbReference type="EnsemblPlants" id="Zm00001eb406210_T001">
    <property type="protein sequence ID" value="Zm00001eb406210_P001"/>
    <property type="gene ID" value="Zm00001eb406210"/>
</dbReference>
<dbReference type="AlphaFoldDB" id="A0A804RG11"/>
<reference evidence="3" key="1">
    <citation type="journal article" date="2009" name="Science">
        <title>The B73 maize genome: complexity, diversity, and dynamics.</title>
        <authorList>
            <person name="Schnable P.S."/>
            <person name="Ware D."/>
            <person name="Fulton R.S."/>
            <person name="Stein J.C."/>
            <person name="Wei F."/>
            <person name="Pasternak S."/>
            <person name="Liang C."/>
            <person name="Zhang J."/>
            <person name="Fulton L."/>
            <person name="Graves T.A."/>
            <person name="Minx P."/>
            <person name="Reily A.D."/>
            <person name="Courtney L."/>
            <person name="Kruchowski S.S."/>
            <person name="Tomlinson C."/>
            <person name="Strong C."/>
            <person name="Delehaunty K."/>
            <person name="Fronick C."/>
            <person name="Courtney B."/>
            <person name="Rock S.M."/>
            <person name="Belter E."/>
            <person name="Du F."/>
            <person name="Kim K."/>
            <person name="Abbott R.M."/>
            <person name="Cotton M."/>
            <person name="Levy A."/>
            <person name="Marchetto P."/>
            <person name="Ochoa K."/>
            <person name="Jackson S.M."/>
            <person name="Gillam B."/>
            <person name="Chen W."/>
            <person name="Yan L."/>
            <person name="Higginbotham J."/>
            <person name="Cardenas M."/>
            <person name="Waligorski J."/>
            <person name="Applebaum E."/>
            <person name="Phelps L."/>
            <person name="Falcone J."/>
            <person name="Kanchi K."/>
            <person name="Thane T."/>
            <person name="Scimone A."/>
            <person name="Thane N."/>
            <person name="Henke J."/>
            <person name="Wang T."/>
            <person name="Ruppert J."/>
            <person name="Shah N."/>
            <person name="Rotter K."/>
            <person name="Hodges J."/>
            <person name="Ingenthron E."/>
            <person name="Cordes M."/>
            <person name="Kohlberg S."/>
            <person name="Sgro J."/>
            <person name="Delgado B."/>
            <person name="Mead K."/>
            <person name="Chinwalla A."/>
            <person name="Leonard S."/>
            <person name="Crouse K."/>
            <person name="Collura K."/>
            <person name="Kudrna D."/>
            <person name="Currie J."/>
            <person name="He R."/>
            <person name="Angelova A."/>
            <person name="Rajasekar S."/>
            <person name="Mueller T."/>
            <person name="Lomeli R."/>
            <person name="Scara G."/>
            <person name="Ko A."/>
            <person name="Delaney K."/>
            <person name="Wissotski M."/>
            <person name="Lopez G."/>
            <person name="Campos D."/>
            <person name="Braidotti M."/>
            <person name="Ashley E."/>
            <person name="Golser W."/>
            <person name="Kim H."/>
            <person name="Lee S."/>
            <person name="Lin J."/>
            <person name="Dujmic Z."/>
            <person name="Kim W."/>
            <person name="Talag J."/>
            <person name="Zuccolo A."/>
            <person name="Fan C."/>
            <person name="Sebastian A."/>
            <person name="Kramer M."/>
            <person name="Spiegel L."/>
            <person name="Nascimento L."/>
            <person name="Zutavern T."/>
            <person name="Miller B."/>
            <person name="Ambroise C."/>
            <person name="Muller S."/>
            <person name="Spooner W."/>
            <person name="Narechania A."/>
            <person name="Ren L."/>
            <person name="Wei S."/>
            <person name="Kumari S."/>
            <person name="Faga B."/>
            <person name="Levy M.J."/>
            <person name="McMahan L."/>
            <person name="Van Buren P."/>
            <person name="Vaughn M.W."/>
            <person name="Ying K."/>
            <person name="Yeh C.-T."/>
            <person name="Emrich S.J."/>
            <person name="Jia Y."/>
            <person name="Kalyanaraman A."/>
            <person name="Hsia A.-P."/>
            <person name="Barbazuk W.B."/>
            <person name="Baucom R.S."/>
            <person name="Brutnell T.P."/>
            <person name="Carpita N.C."/>
            <person name="Chaparro C."/>
            <person name="Chia J.-M."/>
            <person name="Deragon J.-M."/>
            <person name="Estill J.C."/>
            <person name="Fu Y."/>
            <person name="Jeddeloh J.A."/>
            <person name="Han Y."/>
            <person name="Lee H."/>
            <person name="Li P."/>
            <person name="Lisch D.R."/>
            <person name="Liu S."/>
            <person name="Liu Z."/>
            <person name="Nagel D.H."/>
            <person name="McCann M.C."/>
            <person name="SanMiguel P."/>
            <person name="Myers A.M."/>
            <person name="Nettleton D."/>
            <person name="Nguyen J."/>
            <person name="Penning B.W."/>
            <person name="Ponnala L."/>
            <person name="Schneider K.L."/>
            <person name="Schwartz D.C."/>
            <person name="Sharma A."/>
            <person name="Soderlund C."/>
            <person name="Springer N.M."/>
            <person name="Sun Q."/>
            <person name="Wang H."/>
            <person name="Waterman M."/>
            <person name="Westerman R."/>
            <person name="Wolfgruber T.K."/>
            <person name="Yang L."/>
            <person name="Yu Y."/>
            <person name="Zhang L."/>
            <person name="Zhou S."/>
            <person name="Zhu Q."/>
            <person name="Bennetzen J.L."/>
            <person name="Dawe R.K."/>
            <person name="Jiang J."/>
            <person name="Jiang N."/>
            <person name="Presting G.G."/>
            <person name="Wessler S.R."/>
            <person name="Aluru S."/>
            <person name="Martienssen R.A."/>
            <person name="Clifton S.W."/>
            <person name="McCombie W.R."/>
            <person name="Wing R.A."/>
            <person name="Wilson R.K."/>
        </authorList>
    </citation>
    <scope>NUCLEOTIDE SEQUENCE [LARGE SCALE GENOMIC DNA]</scope>
    <source>
        <strain evidence="3">cv. B73</strain>
    </source>
</reference>
<evidence type="ECO:0000313" key="2">
    <source>
        <dbReference type="EnsemblPlants" id="Zm00001eb406210_P001"/>
    </source>
</evidence>
<feature type="compositionally biased region" description="Acidic residues" evidence="1">
    <location>
        <begin position="159"/>
        <end position="168"/>
    </location>
</feature>
<dbReference type="Proteomes" id="UP000007305">
    <property type="component" value="Chromosome 10"/>
</dbReference>
<reference evidence="2" key="2">
    <citation type="submission" date="2019-07" db="EMBL/GenBank/DDBJ databases">
        <authorList>
            <person name="Seetharam A."/>
            <person name="Woodhouse M."/>
            <person name="Cannon E."/>
        </authorList>
    </citation>
    <scope>NUCLEOTIDE SEQUENCE [LARGE SCALE GENOMIC DNA]</scope>
    <source>
        <strain evidence="2">cv. B73</strain>
    </source>
</reference>
<protein>
    <submittedName>
        <fullName evidence="2">Uncharacterized protein</fullName>
    </submittedName>
</protein>
<evidence type="ECO:0000256" key="1">
    <source>
        <dbReference type="SAM" id="MobiDB-lite"/>
    </source>
</evidence>
<reference evidence="2" key="3">
    <citation type="submission" date="2021-05" db="UniProtKB">
        <authorList>
            <consortium name="EnsemblPlants"/>
        </authorList>
    </citation>
    <scope>IDENTIFICATION</scope>
    <source>
        <strain evidence="2">cv. B73</strain>
    </source>
</reference>
<dbReference type="Gramene" id="Zm00001eb406210_T001">
    <property type="protein sequence ID" value="Zm00001eb406210_P001"/>
    <property type="gene ID" value="Zm00001eb406210"/>
</dbReference>
<keyword evidence="3" id="KW-1185">Reference proteome</keyword>
<feature type="region of interest" description="Disordered" evidence="1">
    <location>
        <begin position="125"/>
        <end position="168"/>
    </location>
</feature>
<evidence type="ECO:0000313" key="3">
    <source>
        <dbReference type="Proteomes" id="UP000007305"/>
    </source>
</evidence>
<feature type="region of interest" description="Disordered" evidence="1">
    <location>
        <begin position="1"/>
        <end position="26"/>
    </location>
</feature>
<proteinExistence type="predicted"/>
<organism evidence="2 3">
    <name type="scientific">Zea mays</name>
    <name type="common">Maize</name>
    <dbReference type="NCBI Taxonomy" id="4577"/>
    <lineage>
        <taxon>Eukaryota</taxon>
        <taxon>Viridiplantae</taxon>
        <taxon>Streptophyta</taxon>
        <taxon>Embryophyta</taxon>
        <taxon>Tracheophyta</taxon>
        <taxon>Spermatophyta</taxon>
        <taxon>Magnoliopsida</taxon>
        <taxon>Liliopsida</taxon>
        <taxon>Poales</taxon>
        <taxon>Poaceae</taxon>
        <taxon>PACMAD clade</taxon>
        <taxon>Panicoideae</taxon>
        <taxon>Andropogonodae</taxon>
        <taxon>Andropogoneae</taxon>
        <taxon>Tripsacinae</taxon>
        <taxon>Zea</taxon>
    </lineage>
</organism>
<accession>A0A804RG11</accession>
<sequence>MSRRARAPTVAVVPPSSTPVEATPTSNPYPPDYCPVHGYAACVLRDAGILENTIISTLRSMAVASTTLVEERPRWRPPTPALPGFGRRPTMAARTGCPPIYTNAVVDSPPPSALLMSSPALLPQRRHVGEAAARRPGLRPIKDEADLPNVSHDSGQFSSDEEKEDSIS</sequence>
<feature type="region of interest" description="Disordered" evidence="1">
    <location>
        <begin position="71"/>
        <end position="90"/>
    </location>
</feature>
<feature type="compositionally biased region" description="Low complexity" evidence="1">
    <location>
        <begin position="7"/>
        <end position="26"/>
    </location>
</feature>
<dbReference type="InParanoid" id="A0A804RG11"/>